<evidence type="ECO:0000313" key="2">
    <source>
        <dbReference type="Proteomes" id="UP001359559"/>
    </source>
</evidence>
<comment type="caution">
    <text evidence="1">The sequence shown here is derived from an EMBL/GenBank/DDBJ whole genome shotgun (WGS) entry which is preliminary data.</text>
</comment>
<sequence length="203" mass="23137">MMTCHTRRTISQRGYATWPCSNLYSYLPTGDHFLPLIKTDYYFFVCSHTVTHHATAQRERERDRERESEGETLRFSTGEGLPVNIAGKSVVFYRYRQVSVTSPFPKLLHLLVSGSSLVQHCWCCSLQLFCFVSLRSSSKEEKTHTLLAGWLGFGETKNTSPSLSSSYLVCVTFHLSANATHCSVVFHILIFDPFLCFLSLFQI</sequence>
<gene>
    <name evidence="1" type="ORF">RJT34_00922</name>
</gene>
<dbReference type="Proteomes" id="UP001359559">
    <property type="component" value="Unassembled WGS sequence"/>
</dbReference>
<keyword evidence="2" id="KW-1185">Reference proteome</keyword>
<dbReference type="EMBL" id="JAYKXN010000001">
    <property type="protein sequence ID" value="KAK7317030.1"/>
    <property type="molecule type" value="Genomic_DNA"/>
</dbReference>
<reference evidence="1 2" key="1">
    <citation type="submission" date="2024-01" db="EMBL/GenBank/DDBJ databases">
        <title>The genomes of 5 underutilized Papilionoideae crops provide insights into root nodulation and disease resistance.</title>
        <authorList>
            <person name="Yuan L."/>
        </authorList>
    </citation>
    <scope>NUCLEOTIDE SEQUENCE [LARGE SCALE GENOMIC DNA]</scope>
    <source>
        <strain evidence="1">LY-2023</strain>
        <tissue evidence="1">Leaf</tissue>
    </source>
</reference>
<name>A0AAN9PYA6_CLITE</name>
<organism evidence="1 2">
    <name type="scientific">Clitoria ternatea</name>
    <name type="common">Butterfly pea</name>
    <dbReference type="NCBI Taxonomy" id="43366"/>
    <lineage>
        <taxon>Eukaryota</taxon>
        <taxon>Viridiplantae</taxon>
        <taxon>Streptophyta</taxon>
        <taxon>Embryophyta</taxon>
        <taxon>Tracheophyta</taxon>
        <taxon>Spermatophyta</taxon>
        <taxon>Magnoliopsida</taxon>
        <taxon>eudicotyledons</taxon>
        <taxon>Gunneridae</taxon>
        <taxon>Pentapetalae</taxon>
        <taxon>rosids</taxon>
        <taxon>fabids</taxon>
        <taxon>Fabales</taxon>
        <taxon>Fabaceae</taxon>
        <taxon>Papilionoideae</taxon>
        <taxon>50 kb inversion clade</taxon>
        <taxon>NPAAA clade</taxon>
        <taxon>indigoferoid/millettioid clade</taxon>
        <taxon>Phaseoleae</taxon>
        <taxon>Clitoria</taxon>
    </lineage>
</organism>
<dbReference type="AlphaFoldDB" id="A0AAN9PYA6"/>
<evidence type="ECO:0000313" key="1">
    <source>
        <dbReference type="EMBL" id="KAK7317030.1"/>
    </source>
</evidence>
<protein>
    <submittedName>
        <fullName evidence="1">Uncharacterized protein</fullName>
    </submittedName>
</protein>
<proteinExistence type="predicted"/>
<accession>A0AAN9PYA6</accession>